<dbReference type="AlphaFoldDB" id="A0A7D6VQ28"/>
<feature type="transmembrane region" description="Helical" evidence="1">
    <location>
        <begin position="6"/>
        <end position="27"/>
    </location>
</feature>
<protein>
    <submittedName>
        <fullName evidence="2">Uncharacterized protein</fullName>
    </submittedName>
</protein>
<feature type="transmembrane region" description="Helical" evidence="1">
    <location>
        <begin position="58"/>
        <end position="77"/>
    </location>
</feature>
<evidence type="ECO:0000256" key="1">
    <source>
        <dbReference type="SAM" id="Phobius"/>
    </source>
</evidence>
<name>A0A7D6VQ28_9CLOT</name>
<reference evidence="2 3" key="1">
    <citation type="submission" date="2020-07" db="EMBL/GenBank/DDBJ databases">
        <title>Electron transfer.</title>
        <authorList>
            <person name="Huang L."/>
            <person name="Liu X."/>
            <person name="Zhou S."/>
        </authorList>
    </citation>
    <scope>NUCLEOTIDE SEQUENCE [LARGE SCALE GENOMIC DNA]</scope>
    <source>
        <strain evidence="2 3">Lx1</strain>
    </source>
</reference>
<keyword evidence="1" id="KW-0472">Membrane</keyword>
<evidence type="ECO:0000313" key="2">
    <source>
        <dbReference type="EMBL" id="QLY78177.1"/>
    </source>
</evidence>
<dbReference type="KEGG" id="cint:HZF06_13885"/>
<evidence type="ECO:0000313" key="3">
    <source>
        <dbReference type="Proteomes" id="UP000512286"/>
    </source>
</evidence>
<sequence>MFQLTIPDILLRVIPDAIFLVWAFYYISKTTYNMKRVVLSCLIQSIGCYLIRSLPITFGINSLLIVLLFISVNIWVNKIPIIKAIKTTVLVYITMFFSEIIEVAILQILLKEELNEVLKNPLLKNIYAFPSFILFVVAILVINKVLTKRASKKLNVNM</sequence>
<keyword evidence="1" id="KW-0812">Transmembrane</keyword>
<dbReference type="RefSeq" id="WP_021801561.1">
    <property type="nucleotide sequence ID" value="NZ_CP059378.1"/>
</dbReference>
<gene>
    <name evidence="2" type="ORF">HZF06_13885</name>
</gene>
<proteinExistence type="predicted"/>
<dbReference type="Proteomes" id="UP000512286">
    <property type="component" value="Chromosome"/>
</dbReference>
<keyword evidence="1" id="KW-1133">Transmembrane helix</keyword>
<organism evidence="2 3">
    <name type="scientific">Clostridium intestinale</name>
    <dbReference type="NCBI Taxonomy" id="36845"/>
    <lineage>
        <taxon>Bacteria</taxon>
        <taxon>Bacillati</taxon>
        <taxon>Bacillota</taxon>
        <taxon>Clostridia</taxon>
        <taxon>Eubacteriales</taxon>
        <taxon>Clostridiaceae</taxon>
        <taxon>Clostridium</taxon>
    </lineage>
</organism>
<feature type="transmembrane region" description="Helical" evidence="1">
    <location>
        <begin position="89"/>
        <end position="110"/>
    </location>
</feature>
<accession>A0A7D6VQ28</accession>
<dbReference type="EMBL" id="CP059378">
    <property type="protein sequence ID" value="QLY78177.1"/>
    <property type="molecule type" value="Genomic_DNA"/>
</dbReference>
<feature type="transmembrane region" description="Helical" evidence="1">
    <location>
        <begin position="126"/>
        <end position="146"/>
    </location>
</feature>